<accession>A0A9P5NTE8</accession>
<evidence type="ECO:0000313" key="3">
    <source>
        <dbReference type="Proteomes" id="UP000724874"/>
    </source>
</evidence>
<reference evidence="2" key="1">
    <citation type="submission" date="2020-11" db="EMBL/GenBank/DDBJ databases">
        <authorList>
            <consortium name="DOE Joint Genome Institute"/>
            <person name="Ahrendt S."/>
            <person name="Riley R."/>
            <person name="Andreopoulos W."/>
            <person name="LaButti K."/>
            <person name="Pangilinan J."/>
            <person name="Ruiz-duenas F.J."/>
            <person name="Barrasa J.M."/>
            <person name="Sanchez-Garcia M."/>
            <person name="Camarero S."/>
            <person name="Miyauchi S."/>
            <person name="Serrano A."/>
            <person name="Linde D."/>
            <person name="Babiker R."/>
            <person name="Drula E."/>
            <person name="Ayuso-Fernandez I."/>
            <person name="Pacheco R."/>
            <person name="Padilla G."/>
            <person name="Ferreira P."/>
            <person name="Barriuso J."/>
            <person name="Kellner H."/>
            <person name="Castanera R."/>
            <person name="Alfaro M."/>
            <person name="Ramirez L."/>
            <person name="Pisabarro A.G."/>
            <person name="Kuo A."/>
            <person name="Tritt A."/>
            <person name="Lipzen A."/>
            <person name="He G."/>
            <person name="Yan M."/>
            <person name="Ng V."/>
            <person name="Cullen D."/>
            <person name="Martin F."/>
            <person name="Rosso M.-N."/>
            <person name="Henrissat B."/>
            <person name="Hibbett D."/>
            <person name="Martinez A.T."/>
            <person name="Grigoriev I.V."/>
        </authorList>
    </citation>
    <scope>NUCLEOTIDE SEQUENCE</scope>
    <source>
        <strain evidence="2">AH 44721</strain>
    </source>
</reference>
<feature type="transmembrane region" description="Helical" evidence="1">
    <location>
        <begin position="296"/>
        <end position="316"/>
    </location>
</feature>
<dbReference type="Gene3D" id="2.60.120.260">
    <property type="entry name" value="Galactose-binding domain-like"/>
    <property type="match status" value="1"/>
</dbReference>
<sequence length="344" mass="36803">MGASILVDDANLQNIVYSGLGWTHEAKQGSTLNGTLTILNTKSQNTTLSPLSFFMDFYGTDFNIYGPGNKGISLNYSLDSSLTLQSGIINSDGRTGKNGVNIWNLQGLDSAVFHSIKVIPSGGAFALDYITYPPTQSTTLAGQNLIVDDTDQSIHYSGTWNKTTAEFPVGVPYLGTMSGSSKQGSNATFTFTGSSVSVYGLLNQQAGKLSTFFSVDGGATTAYTPFNGTQNTNVSSWALSQQFYHQDLQPGSHTLAIQLEEVTGNQMLWIDSVVYTGSVNTQTTQANNAKSGSVHLSPGIIAAISVLGFLGLLGCFTQRKRVSHLVTTYRTVHVPVVVRETYLV</sequence>
<gene>
    <name evidence="2" type="ORF">CPB84DRAFT_1745777</name>
</gene>
<keyword evidence="3" id="KW-1185">Reference proteome</keyword>
<dbReference type="OrthoDB" id="2927144at2759"/>
<name>A0A9P5NTE8_GYMJU</name>
<dbReference type="EMBL" id="JADNYJ010000025">
    <property type="protein sequence ID" value="KAF8904771.1"/>
    <property type="molecule type" value="Genomic_DNA"/>
</dbReference>
<dbReference type="Proteomes" id="UP000724874">
    <property type="component" value="Unassembled WGS sequence"/>
</dbReference>
<evidence type="ECO:0000313" key="2">
    <source>
        <dbReference type="EMBL" id="KAF8904771.1"/>
    </source>
</evidence>
<organism evidence="2 3">
    <name type="scientific">Gymnopilus junonius</name>
    <name type="common">Spectacular rustgill mushroom</name>
    <name type="synonym">Gymnopilus spectabilis subsp. junonius</name>
    <dbReference type="NCBI Taxonomy" id="109634"/>
    <lineage>
        <taxon>Eukaryota</taxon>
        <taxon>Fungi</taxon>
        <taxon>Dikarya</taxon>
        <taxon>Basidiomycota</taxon>
        <taxon>Agaricomycotina</taxon>
        <taxon>Agaricomycetes</taxon>
        <taxon>Agaricomycetidae</taxon>
        <taxon>Agaricales</taxon>
        <taxon>Agaricineae</taxon>
        <taxon>Hymenogastraceae</taxon>
        <taxon>Gymnopilus</taxon>
    </lineage>
</organism>
<proteinExistence type="predicted"/>
<comment type="caution">
    <text evidence="2">The sequence shown here is derived from an EMBL/GenBank/DDBJ whole genome shotgun (WGS) entry which is preliminary data.</text>
</comment>
<evidence type="ECO:0000256" key="1">
    <source>
        <dbReference type="SAM" id="Phobius"/>
    </source>
</evidence>
<keyword evidence="1" id="KW-0472">Membrane</keyword>
<protein>
    <submittedName>
        <fullName evidence="2">Uncharacterized protein</fullName>
    </submittedName>
</protein>
<keyword evidence="1" id="KW-1133">Transmembrane helix</keyword>
<dbReference type="AlphaFoldDB" id="A0A9P5NTE8"/>
<keyword evidence="1" id="KW-0812">Transmembrane</keyword>